<dbReference type="PROSITE" id="PS50110">
    <property type="entry name" value="RESPONSE_REGULATORY"/>
    <property type="match status" value="2"/>
</dbReference>
<dbReference type="Pfam" id="PF00512">
    <property type="entry name" value="HisKA"/>
    <property type="match status" value="1"/>
</dbReference>
<comment type="subunit">
    <text evidence="14">At low DSF concentrations, interacts with RpfF.</text>
</comment>
<dbReference type="SMART" id="SM00448">
    <property type="entry name" value="REC"/>
    <property type="match status" value="2"/>
</dbReference>
<keyword evidence="9" id="KW-0418">Kinase</keyword>
<name>A0A0D2GCK4_9BACT</name>
<keyword evidence="4" id="KW-1003">Cell membrane</keyword>
<evidence type="ECO:0000256" key="9">
    <source>
        <dbReference type="ARBA" id="ARBA00022777"/>
    </source>
</evidence>
<dbReference type="Gene3D" id="3.30.565.10">
    <property type="entry name" value="Histidine kinase-like ATPase, C-terminal domain"/>
    <property type="match status" value="1"/>
</dbReference>
<evidence type="ECO:0000256" key="8">
    <source>
        <dbReference type="ARBA" id="ARBA00022741"/>
    </source>
</evidence>
<dbReference type="PANTHER" id="PTHR45339">
    <property type="entry name" value="HYBRID SIGNAL TRANSDUCTION HISTIDINE KINASE J"/>
    <property type="match status" value="1"/>
</dbReference>
<dbReference type="CDD" id="cd00082">
    <property type="entry name" value="HisKA"/>
    <property type="match status" value="1"/>
</dbReference>
<keyword evidence="23" id="KW-1185">Reference proteome</keyword>
<dbReference type="InterPro" id="IPR003594">
    <property type="entry name" value="HATPase_dom"/>
</dbReference>
<dbReference type="AlphaFoldDB" id="A0A0D2GCK4"/>
<keyword evidence="11" id="KW-1133">Transmembrane helix</keyword>
<evidence type="ECO:0000256" key="11">
    <source>
        <dbReference type="ARBA" id="ARBA00022989"/>
    </source>
</evidence>
<dbReference type="SMART" id="SM00073">
    <property type="entry name" value="HPT"/>
    <property type="match status" value="1"/>
</dbReference>
<feature type="domain" description="Response regulatory" evidence="20">
    <location>
        <begin position="602"/>
        <end position="718"/>
    </location>
</feature>
<dbReference type="Pfam" id="PF00072">
    <property type="entry name" value="Response_reg"/>
    <property type="match status" value="2"/>
</dbReference>
<dbReference type="PRINTS" id="PR00344">
    <property type="entry name" value="BCTRLSENSOR"/>
</dbReference>
<dbReference type="PATRIC" id="fig|1429043.3.peg.3793"/>
<keyword evidence="18" id="KW-0175">Coiled coil</keyword>
<dbReference type="FunFam" id="3.30.565.10:FF:000010">
    <property type="entry name" value="Sensor histidine kinase RcsC"/>
    <property type="match status" value="1"/>
</dbReference>
<evidence type="ECO:0000256" key="2">
    <source>
        <dbReference type="ARBA" id="ARBA00004651"/>
    </source>
</evidence>
<dbReference type="Proteomes" id="UP000032233">
    <property type="component" value="Unassembled WGS sequence"/>
</dbReference>
<dbReference type="InterPro" id="IPR003661">
    <property type="entry name" value="HisK_dim/P_dom"/>
</dbReference>
<keyword evidence="8" id="KW-0547">Nucleotide-binding</keyword>
<comment type="catalytic activity">
    <reaction evidence="1">
        <text>ATP + protein L-histidine = ADP + protein N-phospho-L-histidine.</text>
        <dbReference type="EC" id="2.7.13.3"/>
    </reaction>
</comment>
<dbReference type="CDD" id="cd17546">
    <property type="entry name" value="REC_hyHK_CKI1_RcsC-like"/>
    <property type="match status" value="2"/>
</dbReference>
<dbReference type="GO" id="GO:0005524">
    <property type="term" value="F:ATP binding"/>
    <property type="evidence" value="ECO:0007669"/>
    <property type="project" value="UniProtKB-KW"/>
</dbReference>
<evidence type="ECO:0000256" key="15">
    <source>
        <dbReference type="ARBA" id="ARBA00068150"/>
    </source>
</evidence>
<dbReference type="InterPro" id="IPR036890">
    <property type="entry name" value="HATPase_C_sf"/>
</dbReference>
<evidence type="ECO:0000256" key="14">
    <source>
        <dbReference type="ARBA" id="ARBA00064003"/>
    </source>
</evidence>
<accession>A0A0D2GCK4</accession>
<evidence type="ECO:0000259" key="19">
    <source>
        <dbReference type="PROSITE" id="PS50109"/>
    </source>
</evidence>
<evidence type="ECO:0000256" key="7">
    <source>
        <dbReference type="ARBA" id="ARBA00022692"/>
    </source>
</evidence>
<dbReference type="SUPFAM" id="SSF47384">
    <property type="entry name" value="Homodimeric domain of signal transducing histidine kinase"/>
    <property type="match status" value="1"/>
</dbReference>
<dbReference type="InterPro" id="IPR001789">
    <property type="entry name" value="Sig_transdc_resp-reg_receiver"/>
</dbReference>
<evidence type="ECO:0000256" key="13">
    <source>
        <dbReference type="ARBA" id="ARBA00023136"/>
    </source>
</evidence>
<dbReference type="SMART" id="SM00387">
    <property type="entry name" value="HATPase_c"/>
    <property type="match status" value="1"/>
</dbReference>
<dbReference type="STRING" id="1429043.X474_17925"/>
<dbReference type="GO" id="GO:0005886">
    <property type="term" value="C:plasma membrane"/>
    <property type="evidence" value="ECO:0007669"/>
    <property type="project" value="UniProtKB-SubCell"/>
</dbReference>
<dbReference type="InterPro" id="IPR036097">
    <property type="entry name" value="HisK_dim/P_sf"/>
</dbReference>
<evidence type="ECO:0000256" key="4">
    <source>
        <dbReference type="ARBA" id="ARBA00022475"/>
    </source>
</evidence>
<keyword evidence="10" id="KW-0067">ATP-binding</keyword>
<keyword evidence="12" id="KW-0902">Two-component regulatory system</keyword>
<dbReference type="InterPro" id="IPR011006">
    <property type="entry name" value="CheY-like_superfamily"/>
</dbReference>
<dbReference type="InterPro" id="IPR004358">
    <property type="entry name" value="Sig_transdc_His_kin-like_C"/>
</dbReference>
<feature type="modified residue" description="4-aspartylphosphate" evidence="17">
    <location>
        <position position="651"/>
    </location>
</feature>
<dbReference type="PROSITE" id="PS50894">
    <property type="entry name" value="HPT"/>
    <property type="match status" value="1"/>
</dbReference>
<evidence type="ECO:0000256" key="6">
    <source>
        <dbReference type="ARBA" id="ARBA00022679"/>
    </source>
</evidence>
<evidence type="ECO:0000256" key="10">
    <source>
        <dbReference type="ARBA" id="ARBA00022840"/>
    </source>
</evidence>
<feature type="modified residue" description="Phosphohistidine" evidence="16">
    <location>
        <position position="804"/>
    </location>
</feature>
<dbReference type="InParanoid" id="A0A0D2GCK4"/>
<dbReference type="FunFam" id="1.10.287.130:FF:000002">
    <property type="entry name" value="Two-component osmosensing histidine kinase"/>
    <property type="match status" value="1"/>
</dbReference>
<dbReference type="PROSITE" id="PS50109">
    <property type="entry name" value="HIS_KIN"/>
    <property type="match status" value="1"/>
</dbReference>
<evidence type="ECO:0000256" key="18">
    <source>
        <dbReference type="SAM" id="Coils"/>
    </source>
</evidence>
<dbReference type="SUPFAM" id="SSF52172">
    <property type="entry name" value="CheY-like"/>
    <property type="match status" value="2"/>
</dbReference>
<sequence length="947" mass="104149">MTELGLLHISTAESLKDARGKILRLAEAIGYGALQSTRLASIFSEMARAGSKQNQKVEVNVSLNDSQGLSGLGLGFQYGYMVEPPFTVGRFFDSLQTVHTEHGDTTVWAFKSFSHDQMDFEPNFLTEQKKMLAQPSREEMLRDLQRQTEELEVSAEEIRLAKEEAERNSEALEIQVKELASSRRAMLNLLEDLEKAKRDAQTATKAKGDFLANMSHEIRTPMNAIIGMAHLALKTDLTPKQIDYLRKIDVSAKSLLGLINDILDFSKIEAGKMDMEQVDFDLNETLENVANMITVKAQEKDDLEVLFHWGADVPHYLVGDPLRLSQILVNLGNNAVKFTERGEIVVSTDLVKQKTGKADLKFTVRDSGIGMTPEQSAKLFKAFTQADSSTTRKYGGTGLGLTISKRLVEMMNGEIWVESEVGIGSSFIFTAQFNLSEQKEEKPLKLSQDLTGMRALVVDDNKTARKIFEEMLAEFSLDVEDAPSGDKALEVFKAALTDHPFDLILLDWKMPGKDGIQTAEMLYRAADPENPPKIILVTAYDHEEAARAMEKNGLDGLLIKPVSPSSLFDAIMNAFGKTVTRRRRSTGKEKIAELIDPIRGANLLLVEDNEINQQVAREILEGAGVRVDIANNGQEGLEAIKTSDYHAVLMDVQMPVMDGYTASRAIRADEQFTDLPIIAMTANAMAGDREKALEAGMNDHVAKPIDVGQLFSTLVRWIKPGVRGFTPGAAQATRDTTPQEETEAGLPEAIAGVDMKEGLNRVCGNEKLYRKLLVKFREEYAGARGEIACMVERGKMAEAERLAHSIKGVAGNVGAKQLQCVAATIESAVKEGQKATLPSLLKTFGTELEALVQALGPLGANEAAQAAPATDEAAASPAELATALEEMLPHLRAKKPKPCKESFDRLKEMGWSPEHCVEFSDLGKFIGKYKFKKALPLAEALLEKLKE</sequence>
<dbReference type="SUPFAM" id="SSF47226">
    <property type="entry name" value="Histidine-containing phosphotransfer domain, HPT domain"/>
    <property type="match status" value="1"/>
</dbReference>
<feature type="domain" description="HPt" evidence="21">
    <location>
        <begin position="765"/>
        <end position="858"/>
    </location>
</feature>
<evidence type="ECO:0000256" key="1">
    <source>
        <dbReference type="ARBA" id="ARBA00000085"/>
    </source>
</evidence>
<comment type="subcellular location">
    <subcellularLocation>
        <location evidence="2">Cell membrane</location>
        <topology evidence="2">Multi-pass membrane protein</topology>
    </subcellularLocation>
</comment>
<gene>
    <name evidence="22" type="ORF">X474_17925</name>
</gene>
<feature type="coiled-coil region" evidence="18">
    <location>
        <begin position="137"/>
        <end position="206"/>
    </location>
</feature>
<keyword evidence="7" id="KW-0812">Transmembrane</keyword>
<keyword evidence="5 17" id="KW-0597">Phosphoprotein</keyword>
<keyword evidence="13" id="KW-0472">Membrane</keyword>
<dbReference type="SMART" id="SM00388">
    <property type="entry name" value="HisKA"/>
    <property type="match status" value="1"/>
</dbReference>
<evidence type="ECO:0000256" key="5">
    <source>
        <dbReference type="ARBA" id="ARBA00022553"/>
    </source>
</evidence>
<dbReference type="Gene3D" id="1.10.287.130">
    <property type="match status" value="1"/>
</dbReference>
<evidence type="ECO:0000256" key="17">
    <source>
        <dbReference type="PROSITE-ProRule" id="PRU00169"/>
    </source>
</evidence>
<evidence type="ECO:0000313" key="23">
    <source>
        <dbReference type="Proteomes" id="UP000032233"/>
    </source>
</evidence>
<dbReference type="EMBL" id="AZAC01000027">
    <property type="protein sequence ID" value="KIX12662.1"/>
    <property type="molecule type" value="Genomic_DNA"/>
</dbReference>
<evidence type="ECO:0000259" key="20">
    <source>
        <dbReference type="PROSITE" id="PS50110"/>
    </source>
</evidence>
<evidence type="ECO:0000313" key="22">
    <source>
        <dbReference type="EMBL" id="KIX12662.1"/>
    </source>
</evidence>
<dbReference type="InterPro" id="IPR036641">
    <property type="entry name" value="HPT_dom_sf"/>
</dbReference>
<dbReference type="PANTHER" id="PTHR45339:SF1">
    <property type="entry name" value="HYBRID SIGNAL TRANSDUCTION HISTIDINE KINASE J"/>
    <property type="match status" value="1"/>
</dbReference>
<keyword evidence="6" id="KW-0808">Transferase</keyword>
<comment type="caution">
    <text evidence="22">The sequence shown here is derived from an EMBL/GenBank/DDBJ whole genome shotgun (WGS) entry which is preliminary data.</text>
</comment>
<reference evidence="22 23" key="1">
    <citation type="submission" date="2013-11" db="EMBL/GenBank/DDBJ databases">
        <title>Metagenomic analysis of a methanogenic consortium involved in long chain n-alkane degradation.</title>
        <authorList>
            <person name="Davidova I.A."/>
            <person name="Callaghan A.V."/>
            <person name="Wawrik B."/>
            <person name="Pruitt S."/>
            <person name="Marks C."/>
            <person name="Duncan K.E."/>
            <person name="Suflita J.M."/>
        </authorList>
    </citation>
    <scope>NUCLEOTIDE SEQUENCE [LARGE SCALE GENOMIC DNA]</scope>
    <source>
        <strain evidence="22 23">SPR</strain>
    </source>
</reference>
<proteinExistence type="predicted"/>
<feature type="modified residue" description="4-aspartylphosphate" evidence="17">
    <location>
        <position position="507"/>
    </location>
</feature>
<evidence type="ECO:0000256" key="3">
    <source>
        <dbReference type="ARBA" id="ARBA00012438"/>
    </source>
</evidence>
<evidence type="ECO:0000256" key="16">
    <source>
        <dbReference type="PROSITE-ProRule" id="PRU00110"/>
    </source>
</evidence>
<evidence type="ECO:0000259" key="21">
    <source>
        <dbReference type="PROSITE" id="PS50894"/>
    </source>
</evidence>
<evidence type="ECO:0000256" key="12">
    <source>
        <dbReference type="ARBA" id="ARBA00023012"/>
    </source>
</evidence>
<dbReference type="InterPro" id="IPR008207">
    <property type="entry name" value="Sig_transdc_His_kin_Hpt_dom"/>
</dbReference>
<dbReference type="Gene3D" id="1.20.120.160">
    <property type="entry name" value="HPT domain"/>
    <property type="match status" value="1"/>
</dbReference>
<dbReference type="RefSeq" id="WP_052515297.1">
    <property type="nucleotide sequence ID" value="NZ_AZAC01000027.1"/>
</dbReference>
<dbReference type="Pfam" id="PF02518">
    <property type="entry name" value="HATPase_c"/>
    <property type="match status" value="1"/>
</dbReference>
<dbReference type="OrthoDB" id="5468627at2"/>
<feature type="domain" description="Response regulatory" evidence="20">
    <location>
        <begin position="454"/>
        <end position="575"/>
    </location>
</feature>
<feature type="domain" description="Histidine kinase" evidence="19">
    <location>
        <begin position="213"/>
        <end position="435"/>
    </location>
</feature>
<dbReference type="GO" id="GO:0000155">
    <property type="term" value="F:phosphorelay sensor kinase activity"/>
    <property type="evidence" value="ECO:0007669"/>
    <property type="project" value="InterPro"/>
</dbReference>
<dbReference type="EC" id="2.7.13.3" evidence="3"/>
<dbReference type="Gene3D" id="3.40.50.2300">
    <property type="match status" value="2"/>
</dbReference>
<dbReference type="SUPFAM" id="SSF55874">
    <property type="entry name" value="ATPase domain of HSP90 chaperone/DNA topoisomerase II/histidine kinase"/>
    <property type="match status" value="1"/>
</dbReference>
<organism evidence="22 23">
    <name type="scientific">Dethiosulfatarculus sandiegensis</name>
    <dbReference type="NCBI Taxonomy" id="1429043"/>
    <lineage>
        <taxon>Bacteria</taxon>
        <taxon>Pseudomonadati</taxon>
        <taxon>Thermodesulfobacteriota</taxon>
        <taxon>Desulfarculia</taxon>
        <taxon>Desulfarculales</taxon>
        <taxon>Desulfarculaceae</taxon>
        <taxon>Dethiosulfatarculus</taxon>
    </lineage>
</organism>
<protein>
    <recommendedName>
        <fullName evidence="15">Sensory/regulatory protein RpfC</fullName>
        <ecNumber evidence="3">2.7.13.3</ecNumber>
    </recommendedName>
</protein>
<dbReference type="InterPro" id="IPR005467">
    <property type="entry name" value="His_kinase_dom"/>
</dbReference>
<dbReference type="Pfam" id="PF01627">
    <property type="entry name" value="Hpt"/>
    <property type="match status" value="1"/>
</dbReference>
<dbReference type="CDD" id="cd00088">
    <property type="entry name" value="HPT"/>
    <property type="match status" value="1"/>
</dbReference>
<dbReference type="CDD" id="cd16922">
    <property type="entry name" value="HATPase_EvgS-ArcB-TorS-like"/>
    <property type="match status" value="1"/>
</dbReference>